<proteinExistence type="inferred from homology"/>
<evidence type="ECO:0000313" key="9">
    <source>
        <dbReference type="EMBL" id="CAG6723622.1"/>
    </source>
</evidence>
<dbReference type="InterPro" id="IPR036291">
    <property type="entry name" value="NAD(P)-bd_dom_sf"/>
</dbReference>
<dbReference type="Gene3D" id="3.40.50.720">
    <property type="entry name" value="NAD(P)-binding Rossmann-like Domain"/>
    <property type="match status" value="1"/>
</dbReference>
<dbReference type="EMBL" id="HBUF01366085">
    <property type="protein sequence ID" value="CAG6723622.1"/>
    <property type="molecule type" value="Transcribed_RNA"/>
</dbReference>
<dbReference type="UniPathway" id="UPA00315">
    <property type="reaction ID" value="UER00080"/>
</dbReference>
<dbReference type="EMBL" id="HBUF01366086">
    <property type="protein sequence ID" value="CAG6723623.1"/>
    <property type="molecule type" value="Transcribed_RNA"/>
</dbReference>
<dbReference type="EMBL" id="HBUF01318735">
    <property type="protein sequence ID" value="CAG6694511.1"/>
    <property type="molecule type" value="Transcribed_RNA"/>
</dbReference>
<dbReference type="InterPro" id="IPR005913">
    <property type="entry name" value="dTDP_dehydrorham_reduct"/>
</dbReference>
<dbReference type="InterPro" id="IPR029903">
    <property type="entry name" value="RmlD-like-bd"/>
</dbReference>
<dbReference type="SUPFAM" id="SSF51735">
    <property type="entry name" value="NAD(P)-binding Rossmann-fold domains"/>
    <property type="match status" value="1"/>
</dbReference>
<evidence type="ECO:0000256" key="2">
    <source>
        <dbReference type="ARBA" id="ARBA00008656"/>
    </source>
</evidence>
<comment type="subunit">
    <text evidence="6">Heterotrimer; composed of a catalytic MAT2A homodimer that binds one regulatory MAT2B chain. Heterohexamer; composed of a central, catalytic MAT2A homotetramer flanked on either side by a regulatory MAT2B chain. NADP binding increases the affinity for MAT2A.</text>
</comment>
<name>A0A8D8VJ15_9HEMI</name>
<dbReference type="AlphaFoldDB" id="A0A8D8VJ15"/>
<dbReference type="EMBL" id="HBUF01021016">
    <property type="protein sequence ID" value="CAG6611219.1"/>
    <property type="molecule type" value="Transcribed_RNA"/>
</dbReference>
<dbReference type="GO" id="GO:0048270">
    <property type="term" value="F:methionine adenosyltransferase regulator activity"/>
    <property type="evidence" value="ECO:0007669"/>
    <property type="project" value="TreeGrafter"/>
</dbReference>
<accession>A0A8D8VJ15</accession>
<dbReference type="GO" id="GO:0006556">
    <property type="term" value="P:S-adenosylmethionine biosynthetic process"/>
    <property type="evidence" value="ECO:0007669"/>
    <property type="project" value="UniProtKB-UniPathway"/>
</dbReference>
<dbReference type="FunFam" id="3.40.50.720:FF:000357">
    <property type="entry name" value="Methionine adenosyltransferase 2 subunit beta"/>
    <property type="match status" value="1"/>
</dbReference>
<keyword evidence="7" id="KW-0732">Signal</keyword>
<dbReference type="PANTHER" id="PTHR10491">
    <property type="entry name" value="DTDP-4-DEHYDRORHAMNOSE REDUCTASE"/>
    <property type="match status" value="1"/>
</dbReference>
<dbReference type="EMBL" id="HBUF01672835">
    <property type="protein sequence ID" value="CAG6790770.1"/>
    <property type="molecule type" value="Transcribed_RNA"/>
</dbReference>
<feature type="domain" description="RmlD-like substrate binding" evidence="8">
    <location>
        <begin position="28"/>
        <end position="321"/>
    </location>
</feature>
<feature type="chain" id="PRO_5033671609" description="Methionine adenosyltransferase 2 subunit beta" evidence="7">
    <location>
        <begin position="25"/>
        <end position="324"/>
    </location>
</feature>
<dbReference type="Pfam" id="PF04321">
    <property type="entry name" value="RmlD_sub_bind"/>
    <property type="match status" value="1"/>
</dbReference>
<dbReference type="CDD" id="cd05254">
    <property type="entry name" value="dTDP_HR_like_SDR_e"/>
    <property type="match status" value="1"/>
</dbReference>
<dbReference type="GO" id="GO:0048269">
    <property type="term" value="C:methionine adenosyltransferase complex"/>
    <property type="evidence" value="ECO:0007669"/>
    <property type="project" value="TreeGrafter"/>
</dbReference>
<evidence type="ECO:0000256" key="1">
    <source>
        <dbReference type="ARBA" id="ARBA00005224"/>
    </source>
</evidence>
<dbReference type="EMBL" id="HBUF01672836">
    <property type="protein sequence ID" value="CAG6790771.1"/>
    <property type="molecule type" value="Transcribed_RNA"/>
</dbReference>
<feature type="signal peptide" evidence="7">
    <location>
        <begin position="1"/>
        <end position="24"/>
    </location>
</feature>
<evidence type="ECO:0000256" key="6">
    <source>
        <dbReference type="ARBA" id="ARBA00046786"/>
    </source>
</evidence>
<evidence type="ECO:0000256" key="5">
    <source>
        <dbReference type="ARBA" id="ARBA00045998"/>
    </source>
</evidence>
<evidence type="ECO:0000256" key="3">
    <source>
        <dbReference type="ARBA" id="ARBA00021596"/>
    </source>
</evidence>
<sequence length="324" mass="36343">MCFFSTNYLLVSVLLCPNFMSMAAEEHRLYLTGASGLLGRAIFKKFQQEGWSVYGTAFSRVSKDLHKVDITKESELSNSIKEFHPDIIIHTAAERYPDKVDKDPEGAKKLNVEATRYLCNVAKVHNIPVIYISTDYVFDGKAAPYSEDATPNPVNLYGETKLQGEKETLAVSSDNIVLRVPVLYGPIEKLNESAVTVLFSVLKDTNKAAQVSHFERRNPSHVNDIATVCLQLSTARIVKKQAGISGIFHWCGDEVMTKYEMIEHMSDVFTMPMAHVQWVLDIGDKPGVVRPYDTRLDKTRLKALGFGQHTPFKKGIEEACAPFY</sequence>
<protein>
    <recommendedName>
        <fullName evidence="3">Methionine adenosyltransferase 2 subunit beta</fullName>
    </recommendedName>
    <alternativeName>
        <fullName evidence="4">Methionine adenosyltransferase II beta</fullName>
    </alternativeName>
</protein>
<organism evidence="9">
    <name type="scientific">Cacopsylla melanoneura</name>
    <dbReference type="NCBI Taxonomy" id="428564"/>
    <lineage>
        <taxon>Eukaryota</taxon>
        <taxon>Metazoa</taxon>
        <taxon>Ecdysozoa</taxon>
        <taxon>Arthropoda</taxon>
        <taxon>Hexapoda</taxon>
        <taxon>Insecta</taxon>
        <taxon>Pterygota</taxon>
        <taxon>Neoptera</taxon>
        <taxon>Paraneoptera</taxon>
        <taxon>Hemiptera</taxon>
        <taxon>Sternorrhyncha</taxon>
        <taxon>Psylloidea</taxon>
        <taxon>Psyllidae</taxon>
        <taxon>Psyllinae</taxon>
        <taxon>Cacopsylla</taxon>
    </lineage>
</organism>
<comment type="function">
    <text evidence="5">Regulatory subunit of S-adenosylmethionine synthetase 2, an enzyme that catalyzes the formation of S-adenosylmethionine from methionine and ATP. Regulates MAT2A catalytic activity by changing its kinetic properties, increasing its affinity for L-methionine. Can bind NADP (in vitro).</text>
</comment>
<keyword evidence="9" id="KW-0808">Transferase</keyword>
<dbReference type="PANTHER" id="PTHR10491:SF4">
    <property type="entry name" value="METHIONINE ADENOSYLTRANSFERASE 2 SUBUNIT BETA"/>
    <property type="match status" value="1"/>
</dbReference>
<dbReference type="GO" id="GO:0016740">
    <property type="term" value="F:transferase activity"/>
    <property type="evidence" value="ECO:0007669"/>
    <property type="project" value="UniProtKB-KW"/>
</dbReference>
<evidence type="ECO:0000259" key="8">
    <source>
        <dbReference type="Pfam" id="PF04321"/>
    </source>
</evidence>
<comment type="pathway">
    <text evidence="1">Amino-acid biosynthesis; S-adenosyl-L-methionine biosynthesis; S-adenosyl-L-methionine from L-methionine: step 1/1.</text>
</comment>
<comment type="similarity">
    <text evidence="2">Belongs to the dTDP-4-dehydrorhamnose reductase family. MAT2B subfamily.</text>
</comment>
<evidence type="ECO:0000256" key="4">
    <source>
        <dbReference type="ARBA" id="ARBA00029977"/>
    </source>
</evidence>
<reference evidence="9" key="1">
    <citation type="submission" date="2021-05" db="EMBL/GenBank/DDBJ databases">
        <authorList>
            <person name="Alioto T."/>
            <person name="Alioto T."/>
            <person name="Gomez Garrido J."/>
        </authorList>
    </citation>
    <scope>NUCLEOTIDE SEQUENCE</scope>
</reference>
<evidence type="ECO:0000256" key="7">
    <source>
        <dbReference type="SAM" id="SignalP"/>
    </source>
</evidence>